<evidence type="ECO:0000256" key="6">
    <source>
        <dbReference type="ARBA" id="ARBA00023118"/>
    </source>
</evidence>
<dbReference type="Pfam" id="PF18967">
    <property type="entry name" value="PycTM"/>
    <property type="match status" value="1"/>
</dbReference>
<evidence type="ECO:0000313" key="10">
    <source>
        <dbReference type="EMBL" id="WGH75768.1"/>
    </source>
</evidence>
<organism evidence="10 11">
    <name type="scientific">Tenacibaculum tangerinum</name>
    <dbReference type="NCBI Taxonomy" id="3038772"/>
    <lineage>
        <taxon>Bacteria</taxon>
        <taxon>Pseudomonadati</taxon>
        <taxon>Bacteroidota</taxon>
        <taxon>Flavobacteriia</taxon>
        <taxon>Flavobacteriales</taxon>
        <taxon>Flavobacteriaceae</taxon>
        <taxon>Tenacibaculum</taxon>
    </lineage>
</organism>
<keyword evidence="6" id="KW-0051">Antiviral defense</keyword>
<keyword evidence="7 8" id="KW-0472">Membrane</keyword>
<comment type="subcellular location">
    <subcellularLocation>
        <location evidence="1">Cell membrane</location>
    </subcellularLocation>
</comment>
<gene>
    <name evidence="10" type="ORF">P8625_00985</name>
</gene>
<feature type="transmembrane region" description="Helical" evidence="8">
    <location>
        <begin position="66"/>
        <end position="88"/>
    </location>
</feature>
<dbReference type="EMBL" id="CP122539">
    <property type="protein sequence ID" value="WGH75768.1"/>
    <property type="molecule type" value="Genomic_DNA"/>
</dbReference>
<evidence type="ECO:0000256" key="5">
    <source>
        <dbReference type="ARBA" id="ARBA00022989"/>
    </source>
</evidence>
<dbReference type="RefSeq" id="WP_279651642.1">
    <property type="nucleotide sequence ID" value="NZ_CP122539.1"/>
</dbReference>
<evidence type="ECO:0000256" key="1">
    <source>
        <dbReference type="ARBA" id="ARBA00004236"/>
    </source>
</evidence>
<feature type="domain" description="Pycsar effector protein" evidence="9">
    <location>
        <begin position="27"/>
        <end position="107"/>
    </location>
</feature>
<reference evidence="10 11" key="1">
    <citation type="submission" date="2023-04" db="EMBL/GenBank/DDBJ databases">
        <title>Tenacibaculum tangerinum sp. nov., isolated from sea tidal flat of South Korea.</title>
        <authorList>
            <person name="Lee S.H."/>
            <person name="Kim J.-J."/>
        </authorList>
    </citation>
    <scope>NUCLEOTIDE SEQUENCE [LARGE SCALE GENOMIC DNA]</scope>
    <source>
        <strain evidence="10 11">GRR-S3-23</strain>
    </source>
</reference>
<feature type="transmembrane region" description="Helical" evidence="8">
    <location>
        <begin position="42"/>
        <end position="60"/>
    </location>
</feature>
<evidence type="ECO:0000256" key="8">
    <source>
        <dbReference type="SAM" id="Phobius"/>
    </source>
</evidence>
<keyword evidence="4" id="KW-0547">Nucleotide-binding</keyword>
<accession>A0ABY8L5W8</accession>
<protein>
    <recommendedName>
        <fullName evidence="9">Pycsar effector protein domain-containing protein</fullName>
    </recommendedName>
</protein>
<evidence type="ECO:0000256" key="7">
    <source>
        <dbReference type="ARBA" id="ARBA00023136"/>
    </source>
</evidence>
<sequence length="170" mass="19634">MRKKKKHKEEFPKDNNCQILALKSRELLNDQINSVDTNNSKAGTFISISSLFIPLAFSLFEKFELSIVWILIFFIPIILNLIGLYFLVKALFPRKIYHGINFNEFQPLLEKSEDEIYLFEIGINKDSFNDNKKTINEQNKNLKTGLSIIFLSAGVLTLIIFVNLIITNCN</sequence>
<evidence type="ECO:0000256" key="4">
    <source>
        <dbReference type="ARBA" id="ARBA00022741"/>
    </source>
</evidence>
<evidence type="ECO:0000259" key="9">
    <source>
        <dbReference type="Pfam" id="PF18967"/>
    </source>
</evidence>
<keyword evidence="3 8" id="KW-0812">Transmembrane</keyword>
<dbReference type="InterPro" id="IPR043760">
    <property type="entry name" value="PycTM_dom"/>
</dbReference>
<evidence type="ECO:0000256" key="3">
    <source>
        <dbReference type="ARBA" id="ARBA00022692"/>
    </source>
</evidence>
<keyword evidence="5 8" id="KW-1133">Transmembrane helix</keyword>
<keyword evidence="2" id="KW-1003">Cell membrane</keyword>
<evidence type="ECO:0000313" key="11">
    <source>
        <dbReference type="Proteomes" id="UP001232001"/>
    </source>
</evidence>
<feature type="transmembrane region" description="Helical" evidence="8">
    <location>
        <begin position="146"/>
        <end position="166"/>
    </location>
</feature>
<keyword evidence="11" id="KW-1185">Reference proteome</keyword>
<dbReference type="Proteomes" id="UP001232001">
    <property type="component" value="Chromosome"/>
</dbReference>
<proteinExistence type="predicted"/>
<name>A0ABY8L5W8_9FLAO</name>
<evidence type="ECO:0000256" key="2">
    <source>
        <dbReference type="ARBA" id="ARBA00022475"/>
    </source>
</evidence>